<dbReference type="RefSeq" id="WP_014701283.1">
    <property type="nucleotide sequence ID" value="NC_017845.1"/>
</dbReference>
<organism evidence="1 2">
    <name type="scientific">Pectobacterium parmentieri</name>
    <dbReference type="NCBI Taxonomy" id="1905730"/>
    <lineage>
        <taxon>Bacteria</taxon>
        <taxon>Pseudomonadati</taxon>
        <taxon>Pseudomonadota</taxon>
        <taxon>Gammaproteobacteria</taxon>
        <taxon>Enterobacterales</taxon>
        <taxon>Pectobacteriaceae</taxon>
        <taxon>Pectobacterium</taxon>
    </lineage>
</organism>
<name>A0A0H3ICR6_PECPM</name>
<dbReference type="KEGG" id="pec:W5S_3771"/>
<reference evidence="1 2" key="1">
    <citation type="journal article" date="2012" name="J. Bacteriol.">
        <title>Genome sequence of Pectobacterium sp. strain SCC3193.</title>
        <authorList>
            <person name="Koskinen J.P."/>
            <person name="Laine P."/>
            <person name="Niemi O."/>
            <person name="Nykyri J."/>
            <person name="Harjunpaa H."/>
            <person name="Auvinen P."/>
            <person name="Paulin L."/>
            <person name="Pirhonen M."/>
            <person name="Palva T."/>
            <person name="Holm L."/>
        </authorList>
    </citation>
    <scope>NUCLEOTIDE SEQUENCE [LARGE SCALE GENOMIC DNA]</scope>
    <source>
        <strain evidence="1 2">SCC3193</strain>
    </source>
</reference>
<proteinExistence type="predicted"/>
<dbReference type="Proteomes" id="UP000008044">
    <property type="component" value="Chromosome"/>
</dbReference>
<protein>
    <recommendedName>
        <fullName evidence="3">Nucleotidyltransferase</fullName>
    </recommendedName>
</protein>
<dbReference type="EMBL" id="CP003415">
    <property type="protein sequence ID" value="AFI91834.1"/>
    <property type="molecule type" value="Genomic_DNA"/>
</dbReference>
<dbReference type="AlphaFoldDB" id="A0A0H3ICR6"/>
<evidence type="ECO:0008006" key="3">
    <source>
        <dbReference type="Google" id="ProtNLM"/>
    </source>
</evidence>
<dbReference type="STRING" id="1905730.W5S_3771"/>
<evidence type="ECO:0000313" key="2">
    <source>
        <dbReference type="Proteomes" id="UP000008044"/>
    </source>
</evidence>
<dbReference type="HOGENOM" id="CLU_108441_0_0_6"/>
<gene>
    <name evidence="1" type="ordered locus">W5S_3771</name>
</gene>
<accession>A0A0H3ICR6</accession>
<evidence type="ECO:0000313" key="1">
    <source>
        <dbReference type="EMBL" id="AFI91834.1"/>
    </source>
</evidence>
<sequence>MEPFKVSPHLSTLLDSYPDVKLIVDAARNGGELSKAAIARLWLSEGIPFAFKNTPALYEVVRVWLGNRLDVDPKEIHLSGSARIGQSLAPNKMGKNFGNHSDLDLFVVSEVLFNRVRTDFNNWSYEFEGDLVQPINETERKYWVENNNRGQKNLQRGFLDSSIVPNRDKYPTIKNIAQSMWLLKEKLDITKEAPSIKSASVRCYKNWRSYVQQVVLSLG</sequence>